<dbReference type="Proteomes" id="UP000460718">
    <property type="component" value="Unassembled WGS sequence"/>
</dbReference>
<comment type="caution">
    <text evidence="2">The sequence shown here is derived from an EMBL/GenBank/DDBJ whole genome shotgun (WGS) entry which is preliminary data.</text>
</comment>
<keyword evidence="1" id="KW-0732">Signal</keyword>
<dbReference type="EMBL" id="QXGC01000031">
    <property type="protein sequence ID" value="KAE9253865.1"/>
    <property type="molecule type" value="Genomic_DNA"/>
</dbReference>
<evidence type="ECO:0000313" key="6">
    <source>
        <dbReference type="Proteomes" id="UP000460718"/>
    </source>
</evidence>
<evidence type="ECO:0000313" key="5">
    <source>
        <dbReference type="EMBL" id="KAE9362230.1"/>
    </source>
</evidence>
<protein>
    <recommendedName>
        <fullName evidence="10">Secreted protein</fullName>
    </recommendedName>
</protein>
<dbReference type="AlphaFoldDB" id="A0A6A3MD81"/>
<dbReference type="Proteomes" id="UP000488956">
    <property type="component" value="Unassembled WGS sequence"/>
</dbReference>
<proteinExistence type="predicted"/>
<evidence type="ECO:0000313" key="4">
    <source>
        <dbReference type="EMBL" id="KAE9253865.1"/>
    </source>
</evidence>
<accession>A0A6A3MD81</accession>
<evidence type="ECO:0000313" key="3">
    <source>
        <dbReference type="EMBL" id="KAE9128796.1"/>
    </source>
</evidence>
<feature type="chain" id="PRO_5036165106" description="Secreted protein" evidence="1">
    <location>
        <begin position="27"/>
        <end position="76"/>
    </location>
</feature>
<evidence type="ECO:0000313" key="2">
    <source>
        <dbReference type="EMBL" id="KAE9030269.1"/>
    </source>
</evidence>
<feature type="signal peptide" evidence="1">
    <location>
        <begin position="1"/>
        <end position="26"/>
    </location>
</feature>
<sequence length="76" mass="8589">MHMIVCISKSLQVLCVLLKISMRGSSNQPRSNRASLYKCIYDLFTKVLCAKHVQNYVHYTSEATATGYTVPEATFK</sequence>
<evidence type="ECO:0008006" key="10">
    <source>
        <dbReference type="Google" id="ProtNLM"/>
    </source>
</evidence>
<dbReference type="EMBL" id="QXFY01000005">
    <property type="protein sequence ID" value="KAE9362230.1"/>
    <property type="molecule type" value="Genomic_DNA"/>
</dbReference>
<name>A0A6A3MD81_9STRA</name>
<dbReference type="Proteomes" id="UP000476176">
    <property type="component" value="Unassembled WGS sequence"/>
</dbReference>
<evidence type="ECO:0000313" key="7">
    <source>
        <dbReference type="Proteomes" id="UP000476176"/>
    </source>
</evidence>
<dbReference type="EMBL" id="QXFW01000016">
    <property type="protein sequence ID" value="KAE9030269.1"/>
    <property type="molecule type" value="Genomic_DNA"/>
</dbReference>
<gene>
    <name evidence="4" type="ORF">PF004_g1302</name>
    <name evidence="5" type="ORF">PF008_g256</name>
    <name evidence="3" type="ORF">PF010_g4372</name>
    <name evidence="2" type="ORF">PF011_g685</name>
</gene>
<organism evidence="2 6">
    <name type="scientific">Phytophthora fragariae</name>
    <dbReference type="NCBI Taxonomy" id="53985"/>
    <lineage>
        <taxon>Eukaryota</taxon>
        <taxon>Sar</taxon>
        <taxon>Stramenopiles</taxon>
        <taxon>Oomycota</taxon>
        <taxon>Peronosporomycetes</taxon>
        <taxon>Peronosporales</taxon>
        <taxon>Peronosporaceae</taxon>
        <taxon>Phytophthora</taxon>
    </lineage>
</organism>
<dbReference type="Proteomes" id="UP000486351">
    <property type="component" value="Unassembled WGS sequence"/>
</dbReference>
<evidence type="ECO:0000313" key="9">
    <source>
        <dbReference type="Proteomes" id="UP000488956"/>
    </source>
</evidence>
<evidence type="ECO:0000313" key="8">
    <source>
        <dbReference type="Proteomes" id="UP000486351"/>
    </source>
</evidence>
<dbReference type="EMBL" id="QXFX01000151">
    <property type="protein sequence ID" value="KAE9128796.1"/>
    <property type="molecule type" value="Genomic_DNA"/>
</dbReference>
<evidence type="ECO:0000256" key="1">
    <source>
        <dbReference type="SAM" id="SignalP"/>
    </source>
</evidence>
<reference evidence="6 7" key="1">
    <citation type="submission" date="2018-09" db="EMBL/GenBank/DDBJ databases">
        <title>Genomic investigation of the strawberry pathogen Phytophthora fragariae indicates pathogenicity is determined by transcriptional variation in three key races.</title>
        <authorList>
            <person name="Adams T.M."/>
            <person name="Armitage A.D."/>
            <person name="Sobczyk M.K."/>
            <person name="Bates H.J."/>
            <person name="Dunwell J.M."/>
            <person name="Nellist C.F."/>
            <person name="Harrison R.J."/>
        </authorList>
    </citation>
    <scope>NUCLEOTIDE SEQUENCE [LARGE SCALE GENOMIC DNA]</scope>
    <source>
        <strain evidence="4 7">BC-23</strain>
        <strain evidence="5 8">NOV-77</strain>
        <strain evidence="3 9">ONT-3</strain>
        <strain evidence="2 6">SCRP245</strain>
    </source>
</reference>